<feature type="region of interest" description="Disordered" evidence="3">
    <location>
        <begin position="1"/>
        <end position="24"/>
    </location>
</feature>
<gene>
    <name evidence="5" type="ORF">WDZ17_14585</name>
</gene>
<dbReference type="CDD" id="cd04301">
    <property type="entry name" value="NAT_SF"/>
    <property type="match status" value="1"/>
</dbReference>
<accession>A0ABU8RNA3</accession>
<evidence type="ECO:0000256" key="1">
    <source>
        <dbReference type="ARBA" id="ARBA00022679"/>
    </source>
</evidence>
<dbReference type="InterPro" id="IPR000182">
    <property type="entry name" value="GNAT_dom"/>
</dbReference>
<evidence type="ECO:0000256" key="2">
    <source>
        <dbReference type="ARBA" id="ARBA00023315"/>
    </source>
</evidence>
<feature type="domain" description="N-acetyltransferase" evidence="4">
    <location>
        <begin position="61"/>
        <end position="200"/>
    </location>
</feature>
<evidence type="ECO:0000313" key="5">
    <source>
        <dbReference type="EMBL" id="MEJ5946521.1"/>
    </source>
</evidence>
<protein>
    <submittedName>
        <fullName evidence="5">GNAT family N-acetyltransferase</fullName>
        <ecNumber evidence="5">2.3.1.-</ecNumber>
    </submittedName>
</protein>
<name>A0ABU8RNA3_9ACTN</name>
<comment type="caution">
    <text evidence="5">The sequence shown here is derived from an EMBL/GenBank/DDBJ whole genome shotgun (WGS) entry which is preliminary data.</text>
</comment>
<keyword evidence="1 5" id="KW-0808">Transferase</keyword>
<dbReference type="Proteomes" id="UP001387100">
    <property type="component" value="Unassembled WGS sequence"/>
</dbReference>
<dbReference type="GO" id="GO:0016746">
    <property type="term" value="F:acyltransferase activity"/>
    <property type="evidence" value="ECO:0007669"/>
    <property type="project" value="UniProtKB-KW"/>
</dbReference>
<dbReference type="RefSeq" id="WP_339575904.1">
    <property type="nucleotide sequence ID" value="NZ_JBBIAA010000025.1"/>
</dbReference>
<keyword evidence="6" id="KW-1185">Reference proteome</keyword>
<reference evidence="5 6" key="1">
    <citation type="journal article" date="2017" name="Int. J. Syst. Evol. Microbiol.">
        <title>Pseudokineococcus basanitobsidens sp. nov., isolated from volcanic rock.</title>
        <authorList>
            <person name="Lee D.W."/>
            <person name="Park M.Y."/>
            <person name="Kim J.J."/>
            <person name="Kim B.S."/>
        </authorList>
    </citation>
    <scope>NUCLEOTIDE SEQUENCE [LARGE SCALE GENOMIC DNA]</scope>
    <source>
        <strain evidence="5 6">DSM 103726</strain>
    </source>
</reference>
<sequence>MESSTGRRTTTGTTAATTPGPTTEERLVARAVAPQEADDAGLRRDLLATWVDVSEAGGAVGFVPPVDPAAVASALDHLLDRVRSGTDVLVVLQEEPSGRVVGLGVLVRGTVALTAHWRTVRRLMVRPERQGRGAGRLLLEGVHDAARDLGLEQLALTVRGGQGLEPFYERLGYVECGRMPGALRIAPGDDRDEVQMVRRL</sequence>
<evidence type="ECO:0000256" key="3">
    <source>
        <dbReference type="SAM" id="MobiDB-lite"/>
    </source>
</evidence>
<dbReference type="PANTHER" id="PTHR43877">
    <property type="entry name" value="AMINOALKYLPHOSPHONATE N-ACETYLTRANSFERASE-RELATED-RELATED"/>
    <property type="match status" value="1"/>
</dbReference>
<proteinExistence type="predicted"/>
<keyword evidence="2 5" id="KW-0012">Acyltransferase</keyword>
<dbReference type="Pfam" id="PF13673">
    <property type="entry name" value="Acetyltransf_10"/>
    <property type="match status" value="1"/>
</dbReference>
<organism evidence="5 6">
    <name type="scientific">Pseudokineococcus basanitobsidens</name>
    <dbReference type="NCBI Taxonomy" id="1926649"/>
    <lineage>
        <taxon>Bacteria</taxon>
        <taxon>Bacillati</taxon>
        <taxon>Actinomycetota</taxon>
        <taxon>Actinomycetes</taxon>
        <taxon>Kineosporiales</taxon>
        <taxon>Kineosporiaceae</taxon>
        <taxon>Pseudokineococcus</taxon>
    </lineage>
</organism>
<dbReference type="InterPro" id="IPR050832">
    <property type="entry name" value="Bact_Acetyltransf"/>
</dbReference>
<evidence type="ECO:0000313" key="6">
    <source>
        <dbReference type="Proteomes" id="UP001387100"/>
    </source>
</evidence>
<dbReference type="InterPro" id="IPR016181">
    <property type="entry name" value="Acyl_CoA_acyltransferase"/>
</dbReference>
<dbReference type="EMBL" id="JBBIAA010000025">
    <property type="protein sequence ID" value="MEJ5946521.1"/>
    <property type="molecule type" value="Genomic_DNA"/>
</dbReference>
<dbReference type="EC" id="2.3.1.-" evidence="5"/>
<feature type="compositionally biased region" description="Low complexity" evidence="3">
    <location>
        <begin position="1"/>
        <end position="22"/>
    </location>
</feature>
<dbReference type="SUPFAM" id="SSF55729">
    <property type="entry name" value="Acyl-CoA N-acyltransferases (Nat)"/>
    <property type="match status" value="1"/>
</dbReference>
<dbReference type="Gene3D" id="3.40.630.30">
    <property type="match status" value="1"/>
</dbReference>
<dbReference type="PROSITE" id="PS51186">
    <property type="entry name" value="GNAT"/>
    <property type="match status" value="1"/>
</dbReference>
<evidence type="ECO:0000259" key="4">
    <source>
        <dbReference type="PROSITE" id="PS51186"/>
    </source>
</evidence>